<feature type="compositionally biased region" description="Basic and acidic residues" evidence="2">
    <location>
        <begin position="311"/>
        <end position="321"/>
    </location>
</feature>
<dbReference type="InParanoid" id="C5E2X5"/>
<feature type="region of interest" description="Disordered" evidence="2">
    <location>
        <begin position="403"/>
        <end position="461"/>
    </location>
</feature>
<evidence type="ECO:0000313" key="5">
    <source>
        <dbReference type="Proteomes" id="UP000002036"/>
    </source>
</evidence>
<dbReference type="InterPro" id="IPR039892">
    <property type="entry name" value="Spa2/Sph1"/>
</dbReference>
<dbReference type="GO" id="GO:0036267">
    <property type="term" value="P:invasive filamentous growth"/>
    <property type="evidence" value="ECO:0007669"/>
    <property type="project" value="TreeGrafter"/>
</dbReference>
<feature type="compositionally biased region" description="Basic and acidic residues" evidence="2">
    <location>
        <begin position="126"/>
        <end position="136"/>
    </location>
</feature>
<feature type="compositionally biased region" description="Polar residues" evidence="2">
    <location>
        <begin position="412"/>
        <end position="449"/>
    </location>
</feature>
<dbReference type="GO" id="GO:0005826">
    <property type="term" value="C:actomyosin contractile ring"/>
    <property type="evidence" value="ECO:0007669"/>
    <property type="project" value="TreeGrafter"/>
</dbReference>
<feature type="domain" description="GIT Spa2 homology (SHD)" evidence="3">
    <location>
        <begin position="95"/>
        <end position="125"/>
    </location>
</feature>
<dbReference type="SMART" id="SM00555">
    <property type="entry name" value="GIT"/>
    <property type="match status" value="2"/>
</dbReference>
<dbReference type="OMA" id="HRMNILC"/>
<protein>
    <submittedName>
        <fullName evidence="4">KLTH0H08602p</fullName>
    </submittedName>
</protein>
<dbReference type="GeneID" id="8294572"/>
<dbReference type="GO" id="GO:0000131">
    <property type="term" value="C:incipient cellular bud site"/>
    <property type="evidence" value="ECO:0007669"/>
    <property type="project" value="TreeGrafter"/>
</dbReference>
<evidence type="ECO:0000259" key="3">
    <source>
        <dbReference type="SMART" id="SM00555"/>
    </source>
</evidence>
<feature type="region of interest" description="Disordered" evidence="2">
    <location>
        <begin position="928"/>
        <end position="996"/>
    </location>
</feature>
<dbReference type="STRING" id="559295.C5E2X5"/>
<organism evidence="4 5">
    <name type="scientific">Lachancea thermotolerans (strain ATCC 56472 / CBS 6340 / NRRL Y-8284)</name>
    <name type="common">Yeast</name>
    <name type="synonym">Kluyveromyces thermotolerans</name>
    <dbReference type="NCBI Taxonomy" id="559295"/>
    <lineage>
        <taxon>Eukaryota</taxon>
        <taxon>Fungi</taxon>
        <taxon>Dikarya</taxon>
        <taxon>Ascomycota</taxon>
        <taxon>Saccharomycotina</taxon>
        <taxon>Saccharomycetes</taxon>
        <taxon>Saccharomycetales</taxon>
        <taxon>Saccharomycetaceae</taxon>
        <taxon>Lachancea</taxon>
    </lineage>
</organism>
<feature type="compositionally biased region" description="Basic and acidic residues" evidence="2">
    <location>
        <begin position="230"/>
        <end position="243"/>
    </location>
</feature>
<dbReference type="OrthoDB" id="5588096at2759"/>
<feature type="region of interest" description="Disordered" evidence="2">
    <location>
        <begin position="1015"/>
        <end position="1057"/>
    </location>
</feature>
<feature type="compositionally biased region" description="Polar residues" evidence="2">
    <location>
        <begin position="194"/>
        <end position="211"/>
    </location>
</feature>
<feature type="domain" description="GIT Spa2 homology (SHD)" evidence="3">
    <location>
        <begin position="45"/>
        <end position="75"/>
    </location>
</feature>
<dbReference type="PANTHER" id="PTHR21601">
    <property type="entry name" value="SPA2 PROTEIN"/>
    <property type="match status" value="1"/>
</dbReference>
<dbReference type="HOGENOM" id="CLU_002012_0_0_1"/>
<feature type="compositionally biased region" description="Polar residues" evidence="2">
    <location>
        <begin position="755"/>
        <end position="773"/>
    </location>
</feature>
<dbReference type="GO" id="GO:0005078">
    <property type="term" value="F:MAP-kinase scaffold activity"/>
    <property type="evidence" value="ECO:0007669"/>
    <property type="project" value="TreeGrafter"/>
</dbReference>
<feature type="compositionally biased region" description="Polar residues" evidence="2">
    <location>
        <begin position="1259"/>
        <end position="1278"/>
    </location>
</feature>
<evidence type="ECO:0000256" key="1">
    <source>
        <dbReference type="ARBA" id="ARBA00022737"/>
    </source>
</evidence>
<dbReference type="GO" id="GO:0005935">
    <property type="term" value="C:cellular bud neck"/>
    <property type="evidence" value="ECO:0007669"/>
    <property type="project" value="TreeGrafter"/>
</dbReference>
<feature type="compositionally biased region" description="Low complexity" evidence="2">
    <location>
        <begin position="292"/>
        <end position="306"/>
    </location>
</feature>
<feature type="region of interest" description="Disordered" evidence="2">
    <location>
        <begin position="753"/>
        <end position="788"/>
    </location>
</feature>
<evidence type="ECO:0000256" key="2">
    <source>
        <dbReference type="SAM" id="MobiDB-lite"/>
    </source>
</evidence>
<feature type="region of interest" description="Disordered" evidence="2">
    <location>
        <begin position="812"/>
        <end position="894"/>
    </location>
</feature>
<dbReference type="GO" id="GO:0007124">
    <property type="term" value="P:pseudohyphal growth"/>
    <property type="evidence" value="ECO:0007669"/>
    <property type="project" value="TreeGrafter"/>
</dbReference>
<keyword evidence="5" id="KW-1185">Reference proteome</keyword>
<dbReference type="EMBL" id="CU928180">
    <property type="protein sequence ID" value="CAR30386.1"/>
    <property type="molecule type" value="Genomic_DNA"/>
</dbReference>
<dbReference type="Proteomes" id="UP000002036">
    <property type="component" value="Chromosome H"/>
</dbReference>
<dbReference type="GO" id="GO:1902716">
    <property type="term" value="C:cell cortex of growing cell tip"/>
    <property type="evidence" value="ECO:0007669"/>
    <property type="project" value="TreeGrafter"/>
</dbReference>
<keyword evidence="1" id="KW-0677">Repeat</keyword>
<dbReference type="eggNOG" id="ENOG502QS1N">
    <property type="taxonomic scope" value="Eukaryota"/>
</dbReference>
<feature type="compositionally biased region" description="Low complexity" evidence="2">
    <location>
        <begin position="1206"/>
        <end position="1223"/>
    </location>
</feature>
<feature type="region of interest" description="Disordered" evidence="2">
    <location>
        <begin position="1176"/>
        <end position="1281"/>
    </location>
</feature>
<feature type="compositionally biased region" description="Basic and acidic residues" evidence="2">
    <location>
        <begin position="1015"/>
        <end position="1030"/>
    </location>
</feature>
<feature type="compositionally biased region" description="Basic and acidic residues" evidence="2">
    <location>
        <begin position="264"/>
        <end position="273"/>
    </location>
</feature>
<dbReference type="GO" id="GO:0043332">
    <property type="term" value="C:mating projection tip"/>
    <property type="evidence" value="ECO:0007669"/>
    <property type="project" value="TreeGrafter"/>
</dbReference>
<feature type="region of interest" description="Disordered" evidence="2">
    <location>
        <begin position="590"/>
        <end position="610"/>
    </location>
</feature>
<gene>
    <name evidence="4" type="ordered locus">KLTH0H08602g</name>
</gene>
<feature type="compositionally biased region" description="Low complexity" evidence="2">
    <location>
        <begin position="835"/>
        <end position="850"/>
    </location>
</feature>
<sequence>MVTSKADLTAEQRGQLYGYFCELRDFFQVTGTKHDRSNSARAQKARSKLLKLYPSQFFELSTDVHDELQRRIDENQAQPDHLLPKDTFHVKRNQARQKLANLSQSRFNDLVDDILYEIKRRNYHEKPEHKGTDISEKYSGGTPTSSSHFEGVFSGDEAGNHTKDTGETSDASQADIHNQKNGYTIAPEMVLSDTNESPSKITPNASVQASQVIPKKASIEWSSDEEDEDDSHKPKQVSDKEQDSPVSNSQTGETTIQSPLFSSKDADRLHFSENENGFNKHASPSREENYTFSEEFSSQSPLFSSSKKTKRFSELEDDLNHSRKSISGNENGLLGQSPPQSPLFSLQHRETDGNPELLSASELKDDRKEVEAAHSWGNYSEGHASGKALQGALADDLLPVSRGLPEDRRAAPNTSSTNDDNVGNTSRTSHPGRTSNESGTSINAYTGNRGSIKRASLEHENSKREIEVLMAEGTKMDMRITELENSNSILSSAKNELDRRIQDHQSEILELKSRLEKSSKEAEDAKAEVLRLTEQEVKEGDSLGKSIDQSHQEEFARLTKQVNSLSIENEELKQKNAELEFKMKLLNSSNRKDEKSISPSTRQKAVGSDRLKEKELLSDPEALKRYSSEDGLLPLDLILSFNKQIETIFYHLHDKQHLPAFGDQLFEDISRISELIHKTIKLVDVSDHQDQVILLKASLSHAITSVRYFASYHDILPPITVESAISDISFAVCGLLDVVKIIDAPQAVISKQHLSEPSPQTPIMKNMKSSSSLAGEEANSGLKDPRGINKHAIEESNNSMSPVKPLKITQKVVQNSPPTKPTISARKPSSTLFTSMLSPSLSNNSSPRNSQFSNLRFASGAKSEEDVRIDKGSESKSHSQTDKEDSARSPEGGISVKEKMDNSLQEASKNGNNSGLSAQERLFLNGKENHNLSKGEESRKIEKRVDSIIPTSETKSSVPEKFNRGPDFSLCAASGGDTTDDQYNHKSDASNTTSDEDLTYQALKQSMKKNHEIAGEKKIESSMPSKKPEGKINVPKLRSSLDSSPKRGGGDSDGVSALKTIQGAVHAKESPAEPPRIIKQVITTQMEGPPDETDADIETSPFRFDDAMALERSVNHKSPTKNLELSPLKNSEVKVKDRAVATTENRAFDVENSAIEINDTNSRAPSGAVNGFSKQKENLSLDENSKKKQIKPFLEGVKKGTDANAQKTSPNPSTTQSSSTSQPIIKVSNFGSEGSPAARTVVKEEEIEDVRNVPAINRAKSTSSNNQKSSARLSNTSLAEKEYEDEGDFDIDAFDIENPDNTLSELLLYLEHQTIEVISTIQSLLTSIKQPQASTGELRKGSGAITRVIAQMIEATSVSMAQSRNAPLKEHGNWVVQSLEDCQRRMTTLCRLKRDGTVEVNEGDSDYADKHFKQRLAGIAFDVAKCTKELVKTVEEASLKEEIEFLNSKISS</sequence>
<dbReference type="GO" id="GO:0005934">
    <property type="term" value="C:cellular bud tip"/>
    <property type="evidence" value="ECO:0007669"/>
    <property type="project" value="TreeGrafter"/>
</dbReference>
<dbReference type="Pfam" id="PF08518">
    <property type="entry name" value="GIT_SHD"/>
    <property type="match status" value="2"/>
</dbReference>
<feature type="region of interest" description="Disordered" evidence="2">
    <location>
        <begin position="126"/>
        <end position="177"/>
    </location>
</feature>
<feature type="compositionally biased region" description="Polar residues" evidence="2">
    <location>
        <begin position="168"/>
        <end position="177"/>
    </location>
</feature>
<dbReference type="InterPro" id="IPR022018">
    <property type="entry name" value="GIT1_C"/>
</dbReference>
<dbReference type="Pfam" id="PF12205">
    <property type="entry name" value="GIT1_C"/>
    <property type="match status" value="1"/>
</dbReference>
<feature type="compositionally biased region" description="Basic and acidic residues" evidence="2">
    <location>
        <begin position="862"/>
        <end position="888"/>
    </location>
</feature>
<accession>C5E2X5</accession>
<feature type="compositionally biased region" description="Basic and acidic residues" evidence="2">
    <location>
        <begin position="928"/>
        <end position="946"/>
    </location>
</feature>
<dbReference type="PANTHER" id="PTHR21601:SF0">
    <property type="entry name" value="PROTEIN SPA2-RELATED"/>
    <property type="match status" value="1"/>
</dbReference>
<proteinExistence type="predicted"/>
<dbReference type="FunCoup" id="C5E2X5">
    <property type="interactions" value="231"/>
</dbReference>
<feature type="compositionally biased region" description="Polar residues" evidence="2">
    <location>
        <begin position="244"/>
        <end position="261"/>
    </location>
</feature>
<dbReference type="GO" id="GO:0007121">
    <property type="term" value="P:bipolar cellular bud site selection"/>
    <property type="evidence" value="ECO:0007669"/>
    <property type="project" value="TreeGrafter"/>
</dbReference>
<dbReference type="RefSeq" id="XP_002556248.1">
    <property type="nucleotide sequence ID" value="XM_002556202.1"/>
</dbReference>
<feature type="compositionally biased region" description="Basic and acidic residues" evidence="2">
    <location>
        <begin position="1176"/>
        <end position="1186"/>
    </location>
</feature>
<evidence type="ECO:0000313" key="4">
    <source>
        <dbReference type="EMBL" id="CAR30386.1"/>
    </source>
</evidence>
<reference evidence="4 5" key="1">
    <citation type="journal article" date="2009" name="Genome Res.">
        <title>Comparative genomics of protoploid Saccharomycetaceae.</title>
        <authorList>
            <consortium name="The Genolevures Consortium"/>
            <person name="Souciet J.-L."/>
            <person name="Dujon B."/>
            <person name="Gaillardin C."/>
            <person name="Johnston M."/>
            <person name="Baret P.V."/>
            <person name="Cliften P."/>
            <person name="Sherman D.J."/>
            <person name="Weissenbach J."/>
            <person name="Westhof E."/>
            <person name="Wincker P."/>
            <person name="Jubin C."/>
            <person name="Poulain J."/>
            <person name="Barbe V."/>
            <person name="Segurens B."/>
            <person name="Artiguenave F."/>
            <person name="Anthouard V."/>
            <person name="Vacherie B."/>
            <person name="Val M.-E."/>
            <person name="Fulton R.S."/>
            <person name="Minx P."/>
            <person name="Wilson R."/>
            <person name="Durrens P."/>
            <person name="Jean G."/>
            <person name="Marck C."/>
            <person name="Martin T."/>
            <person name="Nikolski M."/>
            <person name="Rolland T."/>
            <person name="Seret M.-L."/>
            <person name="Casaregola S."/>
            <person name="Despons L."/>
            <person name="Fairhead C."/>
            <person name="Fischer G."/>
            <person name="Lafontaine I."/>
            <person name="Leh V."/>
            <person name="Lemaire M."/>
            <person name="de Montigny J."/>
            <person name="Neuveglise C."/>
            <person name="Thierry A."/>
            <person name="Blanc-Lenfle I."/>
            <person name="Bleykasten C."/>
            <person name="Diffels J."/>
            <person name="Fritsch E."/>
            <person name="Frangeul L."/>
            <person name="Goeffon A."/>
            <person name="Jauniaux N."/>
            <person name="Kachouri-Lafond R."/>
            <person name="Payen C."/>
            <person name="Potier S."/>
            <person name="Pribylova L."/>
            <person name="Ozanne C."/>
            <person name="Richard G.-F."/>
            <person name="Sacerdot C."/>
            <person name="Straub M.-L."/>
            <person name="Talla E."/>
        </authorList>
    </citation>
    <scope>NUCLEOTIDE SEQUENCE [LARGE SCALE GENOMIC DNA]</scope>
    <source>
        <strain evidence="5">ATCC 56472 / CBS 6340 / NRRL Y-8284</strain>
    </source>
</reference>
<name>C5E2X5_LACTC</name>
<dbReference type="KEGG" id="lth:KLTH0H08602g"/>
<feature type="region of interest" description="Disordered" evidence="2">
    <location>
        <begin position="194"/>
        <end position="348"/>
    </location>
</feature>
<dbReference type="Gene3D" id="1.20.120.330">
    <property type="entry name" value="Nucleotidyltransferases domain 2"/>
    <property type="match status" value="1"/>
</dbReference>
<dbReference type="InterPro" id="IPR013724">
    <property type="entry name" value="GIT_SHD"/>
</dbReference>